<accession>W7KIA7</accession>
<dbReference type="EMBL" id="ASRH01000005">
    <property type="protein sequence ID" value="EWG07050.1"/>
    <property type="molecule type" value="Genomic_DNA"/>
</dbReference>
<protein>
    <submittedName>
        <fullName evidence="1">Uncharacterized protein</fullName>
    </submittedName>
</protein>
<comment type="caution">
    <text evidence="1">The sequence shown here is derived from an EMBL/GenBank/DDBJ whole genome shotgun (WGS) entry which is preliminary data.</text>
</comment>
<evidence type="ECO:0000313" key="2">
    <source>
        <dbReference type="Proteomes" id="UP000054284"/>
    </source>
</evidence>
<sequence length="108" mass="12654">MLDTPSDSVVSPQRCFKTYKGCRFYVDKGEEKQGLEVYDEERIEQEVKFYPRVNVLMEKVDSECQFFQLLRTNSGFIAYCKVLGRILTESSAELCSKYWQKCPIRGIE</sequence>
<reference evidence="1 2" key="1">
    <citation type="journal article" date="2014" name="Genome Announc.">
        <title>Draft Genome Sequence of the Sulfolobales Archaeon AZ1, Obtained through Metagenomic Analysis of a Mexican Hot Spring.</title>
        <authorList>
            <person name="Servin-Garciduenas L.E."/>
            <person name="Martinez-Romero E."/>
        </authorList>
    </citation>
    <scope>NUCLEOTIDE SEQUENCE [LARGE SCALE GENOMIC DNA]</scope>
    <source>
        <strain evidence="1">AZ1-illumnia</strain>
    </source>
</reference>
<organism evidence="1 2">
    <name type="scientific">Candidatus Aramenus sulfurataquae</name>
    <dbReference type="NCBI Taxonomy" id="1326980"/>
    <lineage>
        <taxon>Archaea</taxon>
        <taxon>Thermoproteota</taxon>
        <taxon>Thermoprotei</taxon>
        <taxon>Sulfolobales</taxon>
        <taxon>Sulfolobaceae</taxon>
        <taxon>Candidatus Aramenus</taxon>
    </lineage>
</organism>
<evidence type="ECO:0000313" key="1">
    <source>
        <dbReference type="EMBL" id="EWG07050.1"/>
    </source>
</evidence>
<dbReference type="AlphaFoldDB" id="W7KIA7"/>
<gene>
    <name evidence="1" type="ORF">ASUL_06003</name>
</gene>
<dbReference type="Proteomes" id="UP000054284">
    <property type="component" value="Unassembled WGS sequence"/>
</dbReference>
<name>W7KIA7_9CREN</name>
<proteinExistence type="predicted"/>
<keyword evidence="2" id="KW-1185">Reference proteome</keyword>